<evidence type="ECO:0000259" key="2">
    <source>
        <dbReference type="Pfam" id="PF07929"/>
    </source>
</evidence>
<dbReference type="Proteomes" id="UP000077013">
    <property type="component" value="Unassembled WGS sequence"/>
</dbReference>
<gene>
    <name evidence="3" type="ORF">ULVI_01325</name>
</gene>
<comment type="caution">
    <text evidence="3">The sequence shown here is derived from an EMBL/GenBank/DDBJ whole genome shotgun (WGS) entry which is preliminary data.</text>
</comment>
<sequence>MIYRFRIILDATEDIFRDIEIEASSTLEEFHNVITQSFGFAGQEMASFYVSNEKWEQGEEIALFDLSEGENTVRIMSDTLLEDTVWKEQTKLIYVYDFLTMWTFLVELAEITDYEEGQTYPNLMFAVGEIPEYAPDKEFIGDDPELDAEFSEDFDLDPEDYDELDFDENWN</sequence>
<dbReference type="AlphaFoldDB" id="A0A167K886"/>
<name>A0A167K886_9FLAO</name>
<feature type="domain" description="Plasmid pRiA4b Orf3-like" evidence="2">
    <location>
        <begin position="2"/>
        <end position="131"/>
    </location>
</feature>
<protein>
    <recommendedName>
        <fullName evidence="2">Plasmid pRiA4b Orf3-like domain-containing protein</fullName>
    </recommendedName>
</protein>
<dbReference type="EMBL" id="LRXL01000012">
    <property type="protein sequence ID" value="OAB81489.1"/>
    <property type="molecule type" value="Genomic_DNA"/>
</dbReference>
<evidence type="ECO:0000256" key="1">
    <source>
        <dbReference type="SAM" id="MobiDB-lite"/>
    </source>
</evidence>
<reference evidence="3 4" key="1">
    <citation type="submission" date="2016-02" db="EMBL/GenBank/DDBJ databases">
        <title>Ulvibacter sp. LPB0005, isolated from Thais luteostoma.</title>
        <authorList>
            <person name="Shin S.-K."/>
            <person name="Yi H."/>
        </authorList>
    </citation>
    <scope>NUCLEOTIDE SEQUENCE [LARGE SCALE GENOMIC DNA]</scope>
    <source>
        <strain evidence="3 4">LPB0005</strain>
    </source>
</reference>
<dbReference type="InterPro" id="IPR012912">
    <property type="entry name" value="Plasmid_pRiA4b_Orf3-like"/>
</dbReference>
<feature type="region of interest" description="Disordered" evidence="1">
    <location>
        <begin position="152"/>
        <end position="171"/>
    </location>
</feature>
<dbReference type="Gene3D" id="3.10.290.30">
    <property type="entry name" value="MM3350-like"/>
    <property type="match status" value="1"/>
</dbReference>
<dbReference type="InterPro" id="IPR024047">
    <property type="entry name" value="MM3350-like_sf"/>
</dbReference>
<keyword evidence="4" id="KW-1185">Reference proteome</keyword>
<dbReference type="STRING" id="1763537.ULVI_01325"/>
<dbReference type="Pfam" id="PF07929">
    <property type="entry name" value="PRiA4_ORF3"/>
    <property type="match status" value="1"/>
</dbReference>
<dbReference type="RefSeq" id="WP_068588742.1">
    <property type="nucleotide sequence ID" value="NZ_LRXL01000012.1"/>
</dbReference>
<proteinExistence type="predicted"/>
<evidence type="ECO:0000313" key="4">
    <source>
        <dbReference type="Proteomes" id="UP000077013"/>
    </source>
</evidence>
<organism evidence="3 4">
    <name type="scientific">Cochleicola gelatinilyticus</name>
    <dbReference type="NCBI Taxonomy" id="1763537"/>
    <lineage>
        <taxon>Bacteria</taxon>
        <taxon>Pseudomonadati</taxon>
        <taxon>Bacteroidota</taxon>
        <taxon>Flavobacteriia</taxon>
        <taxon>Flavobacteriales</taxon>
        <taxon>Flavobacteriaceae</taxon>
        <taxon>Cochleicola</taxon>
    </lineage>
</organism>
<dbReference type="SUPFAM" id="SSF159941">
    <property type="entry name" value="MM3350-like"/>
    <property type="match status" value="1"/>
</dbReference>
<dbReference type="OrthoDB" id="666725at2"/>
<evidence type="ECO:0000313" key="3">
    <source>
        <dbReference type="EMBL" id="OAB81489.1"/>
    </source>
</evidence>
<accession>A0A167K886</accession>